<feature type="transmembrane region" description="Helical" evidence="1">
    <location>
        <begin position="325"/>
        <end position="345"/>
    </location>
</feature>
<evidence type="ECO:0000259" key="2">
    <source>
        <dbReference type="Pfam" id="PF03551"/>
    </source>
</evidence>
<dbReference type="InterPro" id="IPR036388">
    <property type="entry name" value="WH-like_DNA-bd_sf"/>
</dbReference>
<evidence type="ECO:0000256" key="1">
    <source>
        <dbReference type="SAM" id="Phobius"/>
    </source>
</evidence>
<dbReference type="Pfam" id="PF03551">
    <property type="entry name" value="PadR"/>
    <property type="match status" value="1"/>
</dbReference>
<accession>A0ABV4GXX6</accession>
<protein>
    <submittedName>
        <fullName evidence="3">Helix-turn-helix transcriptional regulator</fullName>
    </submittedName>
</protein>
<feature type="transmembrane region" description="Helical" evidence="1">
    <location>
        <begin position="243"/>
        <end position="261"/>
    </location>
</feature>
<dbReference type="InterPro" id="IPR036390">
    <property type="entry name" value="WH_DNA-bd_sf"/>
</dbReference>
<feature type="transmembrane region" description="Helical" evidence="1">
    <location>
        <begin position="391"/>
        <end position="410"/>
    </location>
</feature>
<keyword evidence="1" id="KW-1133">Transmembrane helix</keyword>
<evidence type="ECO:0000313" key="3">
    <source>
        <dbReference type="EMBL" id="MEZ0163293.1"/>
    </source>
</evidence>
<name>A0ABV4GXX6_9ACTN</name>
<dbReference type="RefSeq" id="WP_370439544.1">
    <property type="nucleotide sequence ID" value="NZ_JBGFTU010000001.1"/>
</dbReference>
<proteinExistence type="predicted"/>
<feature type="transmembrane region" description="Helical" evidence="1">
    <location>
        <begin position="167"/>
        <end position="190"/>
    </location>
</feature>
<feature type="transmembrane region" description="Helical" evidence="1">
    <location>
        <begin position="267"/>
        <end position="283"/>
    </location>
</feature>
<keyword evidence="4" id="KW-1185">Reference proteome</keyword>
<dbReference type="PANTHER" id="PTHR33169:SF13">
    <property type="entry name" value="PADR-FAMILY TRANSCRIPTIONAL REGULATOR"/>
    <property type="match status" value="1"/>
</dbReference>
<dbReference type="SUPFAM" id="SSF46785">
    <property type="entry name" value="Winged helix' DNA-binding domain"/>
    <property type="match status" value="1"/>
</dbReference>
<feature type="transmembrane region" description="Helical" evidence="1">
    <location>
        <begin position="137"/>
        <end position="160"/>
    </location>
</feature>
<feature type="transmembrane region" description="Helical" evidence="1">
    <location>
        <begin position="447"/>
        <end position="473"/>
    </location>
</feature>
<feature type="transmembrane region" description="Helical" evidence="1">
    <location>
        <begin position="210"/>
        <end position="231"/>
    </location>
</feature>
<organism evidence="3 4">
    <name type="scientific">Kineococcus halophytocola</name>
    <dbReference type="NCBI Taxonomy" id="3234027"/>
    <lineage>
        <taxon>Bacteria</taxon>
        <taxon>Bacillati</taxon>
        <taxon>Actinomycetota</taxon>
        <taxon>Actinomycetes</taxon>
        <taxon>Kineosporiales</taxon>
        <taxon>Kineosporiaceae</taxon>
        <taxon>Kineococcus</taxon>
    </lineage>
</organism>
<gene>
    <name evidence="3" type="ORF">AB2L27_00790</name>
</gene>
<dbReference type="PANTHER" id="PTHR33169">
    <property type="entry name" value="PADR-FAMILY TRANSCRIPTIONAL REGULATOR"/>
    <property type="match status" value="1"/>
</dbReference>
<feature type="transmembrane region" description="Helical" evidence="1">
    <location>
        <begin position="103"/>
        <end position="125"/>
    </location>
</feature>
<dbReference type="Gene3D" id="1.10.10.10">
    <property type="entry name" value="Winged helix-like DNA-binding domain superfamily/Winged helix DNA-binding domain"/>
    <property type="match status" value="1"/>
</dbReference>
<feature type="transmembrane region" description="Helical" evidence="1">
    <location>
        <begin position="365"/>
        <end position="384"/>
    </location>
</feature>
<feature type="domain" description="Transcription regulator PadR N-terminal" evidence="2">
    <location>
        <begin position="12"/>
        <end position="85"/>
    </location>
</feature>
<sequence>MSPSLSESAFWVLTALAREPLHGYAILRSVEDLSDGGPMLRVTTLYATLERLQQDGLVRVVAEGVVDGRARRTYDITDGGRRALAGEAERLHGLAERFTPSSAVGFAVAGLACFVLGFAGTWALADGATGSAPAVATSIAHVATAGFAPALVSLSALALLRHGGVVGVAGTVGAGLLAVAAWAAAALAALSWSVGFDRAGAGLPPTTSSAAFPVLLVVALVLGAAALTPVWNGVLRGVRPPGLRGPVVVACALFSAVALGVASVTPGPGAVTAVVLLVTSLVVRRPRTRFPERPDATPVFLTSTAAAPGPRGGPPPLTPALRRRVAALSALGVLLGVPSALHVFLGGPATSFAGVLGLPGVNLGWAAGTLAAIPGVLAGGVLAARQWGRCVNRVTAAVVGALALTCFARLQGPDGPLAPLFLAALLAALAVVSVVRERLPGRWWSRWALVVLIGSVAAWTVALPLVVVAPLGAPVLTAVLLVRVLRAPGVRVRST</sequence>
<dbReference type="EMBL" id="JBGFTU010000001">
    <property type="protein sequence ID" value="MEZ0163293.1"/>
    <property type="molecule type" value="Genomic_DNA"/>
</dbReference>
<dbReference type="InterPro" id="IPR052509">
    <property type="entry name" value="Metal_resp_DNA-bind_regulator"/>
</dbReference>
<dbReference type="InterPro" id="IPR005149">
    <property type="entry name" value="Tscrpt_reg_PadR_N"/>
</dbReference>
<reference evidence="3 4" key="1">
    <citation type="submission" date="2024-07" db="EMBL/GenBank/DDBJ databases">
        <authorList>
            <person name="Thanompreechachai J."/>
            <person name="Duangmal K."/>
        </authorList>
    </citation>
    <scope>NUCLEOTIDE SEQUENCE [LARGE SCALE GENOMIC DNA]</scope>
    <source>
        <strain evidence="3 4">LSe6-4</strain>
    </source>
</reference>
<keyword evidence="1" id="KW-0812">Transmembrane</keyword>
<feature type="transmembrane region" description="Helical" evidence="1">
    <location>
        <begin position="416"/>
        <end position="435"/>
    </location>
</feature>
<keyword evidence="1" id="KW-0472">Membrane</keyword>
<dbReference type="Proteomes" id="UP001565927">
    <property type="component" value="Unassembled WGS sequence"/>
</dbReference>
<evidence type="ECO:0000313" key="4">
    <source>
        <dbReference type="Proteomes" id="UP001565927"/>
    </source>
</evidence>
<comment type="caution">
    <text evidence="3">The sequence shown here is derived from an EMBL/GenBank/DDBJ whole genome shotgun (WGS) entry which is preliminary data.</text>
</comment>